<dbReference type="EMBL" id="JBHSNA010000002">
    <property type="protein sequence ID" value="MFC5565449.1"/>
    <property type="molecule type" value="Genomic_DNA"/>
</dbReference>
<dbReference type="RefSeq" id="WP_209837877.1">
    <property type="nucleotide sequence ID" value="NZ_JAGGJP010000002.1"/>
</dbReference>
<sequence>MASGDALADDLLAAGLRGPCCWPPEADPGRVVSRALFHGVAGLLAGRLSGWPPEATAALRRTALAQSMWEMRHGRVLADLLAALDAAGVRVLLLKGTALAYDLYDPPAQRPRGDSDLLVPPENLDAARAVLEAQGFAHYYDDPSAEDGTRLQEAWRRTTPDGLPHEIDLHWRTLNARALMHLFPFDAAWARARPLPRLAPQARGLPLDLALLLACAHRAQHLVNPYFANGRAYHEGDRLIWLRNIDLIARALDAEGWAAFEAATLEGGLAPVALEGLRSAAARLGTPLPEATTARLATAPRDTPAARYLLGAAQAGRALRDLRAVPGLGGKARYLWRRVLPPASFLRMKYPELAGRPVPLLHMKRIMDFPKPRRTRGAE</sequence>
<protein>
    <submittedName>
        <fullName evidence="1">Nucleotidyltransferase family protein</fullName>
    </submittedName>
</protein>
<evidence type="ECO:0000313" key="1">
    <source>
        <dbReference type="EMBL" id="MFC5565449.1"/>
    </source>
</evidence>
<reference evidence="2" key="1">
    <citation type="journal article" date="2019" name="Int. J. Syst. Evol. Microbiol.">
        <title>The Global Catalogue of Microorganisms (GCM) 10K type strain sequencing project: providing services to taxonomists for standard genome sequencing and annotation.</title>
        <authorList>
            <consortium name="The Broad Institute Genomics Platform"/>
            <consortium name="The Broad Institute Genome Sequencing Center for Infectious Disease"/>
            <person name="Wu L."/>
            <person name="Ma J."/>
        </authorList>
    </citation>
    <scope>NUCLEOTIDE SEQUENCE [LARGE SCALE GENOMIC DNA]</scope>
    <source>
        <strain evidence="2">KACC 11588</strain>
    </source>
</reference>
<accession>A0ABW0S979</accession>
<evidence type="ECO:0000313" key="2">
    <source>
        <dbReference type="Proteomes" id="UP001596056"/>
    </source>
</evidence>
<gene>
    <name evidence="1" type="ORF">ACFPOC_03350</name>
</gene>
<dbReference type="Pfam" id="PF14907">
    <property type="entry name" value="NTP_transf_5"/>
    <property type="match status" value="1"/>
</dbReference>
<organism evidence="1 2">
    <name type="scientific">Rubellimicrobium aerolatum</name>
    <dbReference type="NCBI Taxonomy" id="490979"/>
    <lineage>
        <taxon>Bacteria</taxon>
        <taxon>Pseudomonadati</taxon>
        <taxon>Pseudomonadota</taxon>
        <taxon>Alphaproteobacteria</taxon>
        <taxon>Rhodobacterales</taxon>
        <taxon>Roseobacteraceae</taxon>
        <taxon>Rubellimicrobium</taxon>
    </lineage>
</organism>
<name>A0ABW0S979_9RHOB</name>
<dbReference type="Gene3D" id="3.30.460.40">
    <property type="match status" value="1"/>
</dbReference>
<comment type="caution">
    <text evidence="1">The sequence shown here is derived from an EMBL/GenBank/DDBJ whole genome shotgun (WGS) entry which is preliminary data.</text>
</comment>
<proteinExistence type="predicted"/>
<dbReference type="InterPro" id="IPR039498">
    <property type="entry name" value="NTP_transf_5"/>
</dbReference>
<keyword evidence="2" id="KW-1185">Reference proteome</keyword>
<dbReference type="Proteomes" id="UP001596056">
    <property type="component" value="Unassembled WGS sequence"/>
</dbReference>